<dbReference type="Proteomes" id="UP000678281">
    <property type="component" value="Unassembled WGS sequence"/>
</dbReference>
<dbReference type="RefSeq" id="WP_212659339.1">
    <property type="nucleotide sequence ID" value="NZ_JAGXTP010000002.1"/>
</dbReference>
<comment type="caution">
    <text evidence="1">The sequence shown here is derived from an EMBL/GenBank/DDBJ whole genome shotgun (WGS) entry which is preliminary data.</text>
</comment>
<protein>
    <submittedName>
        <fullName evidence="1">YqcI/YcgG family protein</fullName>
    </submittedName>
</protein>
<proteinExistence type="predicted"/>
<organism evidence="1 2">
    <name type="scientific">Devosia litorisediminis</name>
    <dbReference type="NCBI Taxonomy" id="2829817"/>
    <lineage>
        <taxon>Bacteria</taxon>
        <taxon>Pseudomonadati</taxon>
        <taxon>Pseudomonadota</taxon>
        <taxon>Alphaproteobacteria</taxon>
        <taxon>Hyphomicrobiales</taxon>
        <taxon>Devosiaceae</taxon>
        <taxon>Devosia</taxon>
    </lineage>
</organism>
<gene>
    <name evidence="1" type="ORF">KD146_13420</name>
</gene>
<dbReference type="PANTHER" id="PTHR40045:SF1">
    <property type="entry name" value="YQCI_YCGG FAMILY PROTEIN"/>
    <property type="match status" value="1"/>
</dbReference>
<evidence type="ECO:0000313" key="2">
    <source>
        <dbReference type="Proteomes" id="UP000678281"/>
    </source>
</evidence>
<dbReference type="NCBIfam" id="NF041366">
    <property type="entry name" value="GntA_guanitoxin"/>
    <property type="match status" value="1"/>
</dbReference>
<reference evidence="1" key="1">
    <citation type="submission" date="2021-04" db="EMBL/GenBank/DDBJ databases">
        <title>Devosia litorisediminis sp. nov., isolated from a sand dune.</title>
        <authorList>
            <person name="Park S."/>
            <person name="Yoon J.-H."/>
        </authorList>
    </citation>
    <scope>NUCLEOTIDE SEQUENCE</scope>
    <source>
        <strain evidence="1">BSSL-BM10</strain>
    </source>
</reference>
<dbReference type="EMBL" id="JAGXTP010000002">
    <property type="protein sequence ID" value="MBS3849699.1"/>
    <property type="molecule type" value="Genomic_DNA"/>
</dbReference>
<sequence>MSVIDTVVTEPTSPEQQLQHFINNRQFPCVGAKSALKQGRLTTYVARSIDSAWNDVEIQDRLMQFAWDYHDQPTLFTSFAVIFEGPDGLGEDAFERHMWARIQSLTAKDSWRGQPHDARVSADPDDPHFSLSFGGEAFFVVGLHPRASRPARRFAHPVMVFNLHDQFETLRALGRYEKLRSAIIDRDVALAGTPNPMLARHGSVSEARQYSGRAVADNWSCPYHRAGATDPLARPATDREGAK</sequence>
<dbReference type="PANTHER" id="PTHR40045">
    <property type="entry name" value="YCGG FAMILY PROTEIN"/>
    <property type="match status" value="1"/>
</dbReference>
<dbReference type="AlphaFoldDB" id="A0A942IEI1"/>
<dbReference type="InterPro" id="IPR014988">
    <property type="entry name" value="Uncharacterised_YqcI/YcgG"/>
</dbReference>
<dbReference type="Pfam" id="PF08892">
    <property type="entry name" value="YqcI_YcgG"/>
    <property type="match status" value="1"/>
</dbReference>
<evidence type="ECO:0000313" key="1">
    <source>
        <dbReference type="EMBL" id="MBS3849699.1"/>
    </source>
</evidence>
<name>A0A942IEI1_9HYPH</name>
<keyword evidence="2" id="KW-1185">Reference proteome</keyword>
<accession>A0A942IEI1</accession>